<dbReference type="GO" id="GO:0032259">
    <property type="term" value="P:methylation"/>
    <property type="evidence" value="ECO:0007669"/>
    <property type="project" value="UniProtKB-KW"/>
</dbReference>
<protein>
    <submittedName>
        <fullName evidence="1">Class I SAM-dependent methyltransferase</fullName>
    </submittedName>
</protein>
<name>A0ABY7SB02_9RHOB</name>
<dbReference type="Gene3D" id="3.40.50.150">
    <property type="entry name" value="Vaccinia Virus protein VP39"/>
    <property type="match status" value="1"/>
</dbReference>
<dbReference type="EMBL" id="CP067140">
    <property type="protein sequence ID" value="WCR04143.1"/>
    <property type="molecule type" value="Genomic_DNA"/>
</dbReference>
<evidence type="ECO:0000313" key="1">
    <source>
        <dbReference type="EMBL" id="WCR04143.1"/>
    </source>
</evidence>
<dbReference type="RefSeq" id="WP_084203111.1">
    <property type="nucleotide sequence ID" value="NZ_CP067140.1"/>
</dbReference>
<sequence>MLGRKLGADRQPIATLFRHGGKENWPVGIPKREVRAVLASGLKATVRTIVGGWMTKRGISIRTVRGASAFPETGDLDAFDMNFSLPLFEPIEDQIHKTQQLGKQPLWDGYSDLQRYGRDVGPNAERSVKQVRSTPELCRFYAWLVTQKRPQAVLEFGAAFGVSGMYWLAGLEANQSGHLYSFEPNEVWFDIACENFAAVSSRATFTNGTFEDGVKDVPRHVDIALIDAIHTRDFVVSQFALVKQVARPGALIIFDDINFSRDMRRCWQEVSSDSDLAAVWELNGRVGMIELPS</sequence>
<evidence type="ECO:0000313" key="2">
    <source>
        <dbReference type="Proteomes" id="UP001215549"/>
    </source>
</evidence>
<keyword evidence="1" id="KW-0808">Transferase</keyword>
<accession>A0ABY7SB02</accession>
<gene>
    <name evidence="1" type="ORF">JHX88_05195</name>
</gene>
<dbReference type="InterPro" id="IPR029063">
    <property type="entry name" value="SAM-dependent_MTases_sf"/>
</dbReference>
<dbReference type="SUPFAM" id="SSF53335">
    <property type="entry name" value="S-adenosyl-L-methionine-dependent methyltransferases"/>
    <property type="match status" value="1"/>
</dbReference>
<dbReference type="Proteomes" id="UP001215549">
    <property type="component" value="Chromosome"/>
</dbReference>
<proteinExistence type="predicted"/>
<organism evidence="1 2">
    <name type="scientific">Paracoccus saliphilus</name>
    <dbReference type="NCBI Taxonomy" id="405559"/>
    <lineage>
        <taxon>Bacteria</taxon>
        <taxon>Pseudomonadati</taxon>
        <taxon>Pseudomonadota</taxon>
        <taxon>Alphaproteobacteria</taxon>
        <taxon>Rhodobacterales</taxon>
        <taxon>Paracoccaceae</taxon>
        <taxon>Paracoccus</taxon>
    </lineage>
</organism>
<dbReference type="GO" id="GO:0008168">
    <property type="term" value="F:methyltransferase activity"/>
    <property type="evidence" value="ECO:0007669"/>
    <property type="project" value="UniProtKB-KW"/>
</dbReference>
<reference evidence="1 2" key="1">
    <citation type="submission" date="2021-01" db="EMBL/GenBank/DDBJ databases">
        <title>Biogeographic distribution of Paracoccus.</title>
        <authorList>
            <person name="Hollensteiner J."/>
            <person name="Leineberger J."/>
            <person name="Brinkhoff T."/>
            <person name="Daniel R."/>
        </authorList>
    </citation>
    <scope>NUCLEOTIDE SEQUENCE [LARGE SCALE GENOMIC DNA]</scope>
    <source>
        <strain evidence="1 2">DSM 18447</strain>
    </source>
</reference>
<keyword evidence="2" id="KW-1185">Reference proteome</keyword>
<dbReference type="Pfam" id="PF13578">
    <property type="entry name" value="Methyltransf_24"/>
    <property type="match status" value="1"/>
</dbReference>
<keyword evidence="1" id="KW-0489">Methyltransferase</keyword>